<dbReference type="PANTHER" id="PTHR42870">
    <property type="entry name" value="ACETYL-COA C-ACETYLTRANSFERASE"/>
    <property type="match status" value="1"/>
</dbReference>
<dbReference type="Proteomes" id="UP000462055">
    <property type="component" value="Unassembled WGS sequence"/>
</dbReference>
<dbReference type="SUPFAM" id="SSF53901">
    <property type="entry name" value="Thiolase-like"/>
    <property type="match status" value="2"/>
</dbReference>
<evidence type="ECO:0000259" key="1">
    <source>
        <dbReference type="Pfam" id="PF22691"/>
    </source>
</evidence>
<evidence type="ECO:0000313" key="3">
    <source>
        <dbReference type="Proteomes" id="UP000462055"/>
    </source>
</evidence>
<proteinExistence type="predicted"/>
<reference evidence="2" key="1">
    <citation type="submission" date="2019-12" db="EMBL/GenBank/DDBJ databases">
        <title>Actinomadura physcomitrii sp. nov., a novel actinomycete isolated from moss [Physcomitrium sphaericum (Ludw) Fuernr].</title>
        <authorList>
            <person name="Zhuang X."/>
        </authorList>
    </citation>
    <scope>NUCLEOTIDE SEQUENCE [LARGE SCALE GENOMIC DNA]</scope>
    <source>
        <strain evidence="2">LD22</strain>
    </source>
</reference>
<dbReference type="PIRSF" id="PIRSF000429">
    <property type="entry name" value="Ac-CoA_Ac_transf"/>
    <property type="match status" value="1"/>
</dbReference>
<dbReference type="Pfam" id="PF22691">
    <property type="entry name" value="Thiolase_C_1"/>
    <property type="match status" value="1"/>
</dbReference>
<protein>
    <submittedName>
        <fullName evidence="2">Transporter</fullName>
    </submittedName>
</protein>
<organism evidence="2 3">
    <name type="scientific">Actinomadura physcomitrii</name>
    <dbReference type="NCBI Taxonomy" id="2650748"/>
    <lineage>
        <taxon>Bacteria</taxon>
        <taxon>Bacillati</taxon>
        <taxon>Actinomycetota</taxon>
        <taxon>Actinomycetes</taxon>
        <taxon>Streptosporangiales</taxon>
        <taxon>Thermomonosporaceae</taxon>
        <taxon>Actinomadura</taxon>
    </lineage>
</organism>
<dbReference type="CDD" id="cd00829">
    <property type="entry name" value="SCP-x_thiolase"/>
    <property type="match status" value="1"/>
</dbReference>
<dbReference type="AlphaFoldDB" id="A0A6I4MQP7"/>
<name>A0A6I4MQP7_9ACTN</name>
<gene>
    <name evidence="2" type="ORF">F8568_044850</name>
</gene>
<evidence type="ECO:0000313" key="2">
    <source>
        <dbReference type="EMBL" id="MWA07340.1"/>
    </source>
</evidence>
<dbReference type="InterPro" id="IPR002155">
    <property type="entry name" value="Thiolase"/>
</dbReference>
<dbReference type="EMBL" id="WBMS02000071">
    <property type="protein sequence ID" value="MWA07340.1"/>
    <property type="molecule type" value="Genomic_DNA"/>
</dbReference>
<dbReference type="InterPro" id="IPR016039">
    <property type="entry name" value="Thiolase-like"/>
</dbReference>
<feature type="domain" description="Thiolase C-terminal" evidence="1">
    <location>
        <begin position="251"/>
        <end position="367"/>
    </location>
</feature>
<sequence length="385" mass="40728">MMRGTTAVVGIGETPFHKRGTSGEPALKLALRAIVAAAEDAGIAPSEIDGFVSYGSERNDGQRMMSALGTEELRFGALVWTHGGGIPGALGLAATAIVTGQAEVVAVYRAMSESGGRRLRVDVAQDDTAAQQLVNGLDGPAQMCALRTMRLIEAEGVPARTLREMALVSYHHAKRNPRAIGRDAALDERIYDESRWISEPYRLFDCSRESDAGVAVIMVSAERAKDLRQRPAYLLGAPMGAVKGWGVLEENHDPYWSAGFRGVADRLWRETGYGPGDVDVAQIYENMTGMGVSALIEHRFCDPATAGDFITFDNLTAPDGGLPINTSGGNLAEGFIHGMSLVSEAVRQIRGTSPNQVPGASLSLMTGGPGDPVVSTALLGDASTV</sequence>
<dbReference type="InterPro" id="IPR055140">
    <property type="entry name" value="Thiolase_C_2"/>
</dbReference>
<keyword evidence="3" id="KW-1185">Reference proteome</keyword>
<accession>A0A6I4MQP7</accession>
<comment type="caution">
    <text evidence="2">The sequence shown here is derived from an EMBL/GenBank/DDBJ whole genome shotgun (WGS) entry which is preliminary data.</text>
</comment>
<dbReference type="PANTHER" id="PTHR42870:SF1">
    <property type="entry name" value="NON-SPECIFIC LIPID-TRANSFER PROTEIN-LIKE 2"/>
    <property type="match status" value="1"/>
</dbReference>
<dbReference type="GO" id="GO:0016747">
    <property type="term" value="F:acyltransferase activity, transferring groups other than amino-acyl groups"/>
    <property type="evidence" value="ECO:0007669"/>
    <property type="project" value="InterPro"/>
</dbReference>
<dbReference type="Gene3D" id="3.40.47.10">
    <property type="match status" value="1"/>
</dbReference>